<reference evidence="1 2" key="1">
    <citation type="journal article" date="2012" name="Science">
        <title>The Paleozoic origin of enzymatic lignin decomposition reconstructed from 31 fungal genomes.</title>
        <authorList>
            <person name="Floudas D."/>
            <person name="Binder M."/>
            <person name="Riley R."/>
            <person name="Barry K."/>
            <person name="Blanchette R.A."/>
            <person name="Henrissat B."/>
            <person name="Martinez A.T."/>
            <person name="Otillar R."/>
            <person name="Spatafora J.W."/>
            <person name="Yadav J.S."/>
            <person name="Aerts A."/>
            <person name="Benoit I."/>
            <person name="Boyd A."/>
            <person name="Carlson A."/>
            <person name="Copeland A."/>
            <person name="Coutinho P.M."/>
            <person name="de Vries R.P."/>
            <person name="Ferreira P."/>
            <person name="Findley K."/>
            <person name="Foster B."/>
            <person name="Gaskell J."/>
            <person name="Glotzer D."/>
            <person name="Gorecki P."/>
            <person name="Heitman J."/>
            <person name="Hesse C."/>
            <person name="Hori C."/>
            <person name="Igarashi K."/>
            <person name="Jurgens J.A."/>
            <person name="Kallen N."/>
            <person name="Kersten P."/>
            <person name="Kohler A."/>
            <person name="Kuees U."/>
            <person name="Kumar T.K.A."/>
            <person name="Kuo A."/>
            <person name="LaButti K."/>
            <person name="Larrondo L.F."/>
            <person name="Lindquist E."/>
            <person name="Ling A."/>
            <person name="Lombard V."/>
            <person name="Lucas S."/>
            <person name="Lundell T."/>
            <person name="Martin R."/>
            <person name="McLaughlin D.J."/>
            <person name="Morgenstern I."/>
            <person name="Morin E."/>
            <person name="Murat C."/>
            <person name="Nagy L.G."/>
            <person name="Nolan M."/>
            <person name="Ohm R.A."/>
            <person name="Patyshakuliyeva A."/>
            <person name="Rokas A."/>
            <person name="Ruiz-Duenas F.J."/>
            <person name="Sabat G."/>
            <person name="Salamov A."/>
            <person name="Samejima M."/>
            <person name="Schmutz J."/>
            <person name="Slot J.C."/>
            <person name="St John F."/>
            <person name="Stenlid J."/>
            <person name="Sun H."/>
            <person name="Sun S."/>
            <person name="Syed K."/>
            <person name="Tsang A."/>
            <person name="Wiebenga A."/>
            <person name="Young D."/>
            <person name="Pisabarro A."/>
            <person name="Eastwood D.C."/>
            <person name="Martin F."/>
            <person name="Cullen D."/>
            <person name="Grigoriev I.V."/>
            <person name="Hibbett D.S."/>
        </authorList>
    </citation>
    <scope>NUCLEOTIDE SEQUENCE [LARGE SCALE GENOMIC DNA]</scope>
    <source>
        <strain evidence="1 2">ATCC 11539</strain>
    </source>
</reference>
<organism evidence="1 2">
    <name type="scientific">Gloeophyllum trabeum (strain ATCC 11539 / FP-39264 / Madison 617)</name>
    <name type="common">Brown rot fungus</name>
    <dbReference type="NCBI Taxonomy" id="670483"/>
    <lineage>
        <taxon>Eukaryota</taxon>
        <taxon>Fungi</taxon>
        <taxon>Dikarya</taxon>
        <taxon>Basidiomycota</taxon>
        <taxon>Agaricomycotina</taxon>
        <taxon>Agaricomycetes</taxon>
        <taxon>Gloeophyllales</taxon>
        <taxon>Gloeophyllaceae</taxon>
        <taxon>Gloeophyllum</taxon>
    </lineage>
</organism>
<sequence length="223" mass="24343">MPQVGDPPLASSDLKGFVSLIRGSLLRMETIIGASSTVIIRVLWQERMAGLGALPALGRTCLGVVVRTAKQQGWEKIGRSSPSIPVNGNLPERDGRVTLLKTQTTSDRINLFMAPRRDSYTRLNFAPSARVAYPNLEAHTNSTTVTVLEKGRGNKMYTESGPQLTEMNSHLDYAVHGCLRDSQAANYLSRLPSIKDEILLDLTNVHTSSFEASNVDPIPLDSP</sequence>
<evidence type="ECO:0000313" key="1">
    <source>
        <dbReference type="EMBL" id="EPQ55905.1"/>
    </source>
</evidence>
<protein>
    <submittedName>
        <fullName evidence="1">Uncharacterized protein</fullName>
    </submittedName>
</protein>
<dbReference type="KEGG" id="gtr:GLOTRDRAFT_93429"/>
<accession>S7RN65</accession>
<dbReference type="AlphaFoldDB" id="S7RN65"/>
<gene>
    <name evidence="1" type="ORF">GLOTRDRAFT_93429</name>
</gene>
<evidence type="ECO:0000313" key="2">
    <source>
        <dbReference type="Proteomes" id="UP000030669"/>
    </source>
</evidence>
<name>S7RN65_GLOTA</name>
<dbReference type="EMBL" id="KB469301">
    <property type="protein sequence ID" value="EPQ55905.1"/>
    <property type="molecule type" value="Genomic_DNA"/>
</dbReference>
<dbReference type="RefSeq" id="XP_007865925.1">
    <property type="nucleotide sequence ID" value="XM_007867734.1"/>
</dbReference>
<proteinExistence type="predicted"/>
<dbReference type="GeneID" id="19309496"/>
<dbReference type="Proteomes" id="UP000030669">
    <property type="component" value="Unassembled WGS sequence"/>
</dbReference>
<keyword evidence="2" id="KW-1185">Reference proteome</keyword>
<dbReference type="HOGENOM" id="CLU_1240257_0_0_1"/>